<evidence type="ECO:0000256" key="6">
    <source>
        <dbReference type="ARBA" id="ARBA00022840"/>
    </source>
</evidence>
<feature type="transmembrane region" description="Helical" evidence="10">
    <location>
        <begin position="412"/>
        <end position="432"/>
    </location>
</feature>
<dbReference type="PROSITE" id="PS00108">
    <property type="entry name" value="PROTEIN_KINASE_ST"/>
    <property type="match status" value="1"/>
</dbReference>
<evidence type="ECO:0000313" key="12">
    <source>
        <dbReference type="EMBL" id="QPT53193.1"/>
    </source>
</evidence>
<dbReference type="RefSeq" id="WP_129358131.1">
    <property type="nucleotide sequence ID" value="NZ_CP065738.1"/>
</dbReference>
<dbReference type="GeneID" id="61263306"/>
<evidence type="ECO:0000256" key="1">
    <source>
        <dbReference type="ARBA" id="ARBA00012513"/>
    </source>
</evidence>
<evidence type="ECO:0000256" key="5">
    <source>
        <dbReference type="ARBA" id="ARBA00022777"/>
    </source>
</evidence>
<dbReference type="GO" id="GO:0004674">
    <property type="term" value="F:protein serine/threonine kinase activity"/>
    <property type="evidence" value="ECO:0007669"/>
    <property type="project" value="UniProtKB-KW"/>
</dbReference>
<dbReference type="PANTHER" id="PTHR43289">
    <property type="entry name" value="MITOGEN-ACTIVATED PROTEIN KINASE KINASE KINASE 20-RELATED"/>
    <property type="match status" value="1"/>
</dbReference>
<keyword evidence="10" id="KW-0472">Membrane</keyword>
<keyword evidence="10" id="KW-0812">Transmembrane</keyword>
<evidence type="ECO:0000256" key="7">
    <source>
        <dbReference type="ARBA" id="ARBA00047899"/>
    </source>
</evidence>
<keyword evidence="5 12" id="KW-0418">Kinase</keyword>
<evidence type="ECO:0000256" key="2">
    <source>
        <dbReference type="ARBA" id="ARBA00022527"/>
    </source>
</evidence>
<evidence type="ECO:0000256" key="4">
    <source>
        <dbReference type="ARBA" id="ARBA00022741"/>
    </source>
</evidence>
<dbReference type="InterPro" id="IPR011009">
    <property type="entry name" value="Kinase-like_dom_sf"/>
</dbReference>
<dbReference type="FunFam" id="3.30.200.20:FF:000035">
    <property type="entry name" value="Serine/threonine protein kinase Stk1"/>
    <property type="match status" value="1"/>
</dbReference>
<evidence type="ECO:0000256" key="9">
    <source>
        <dbReference type="SAM" id="MobiDB-lite"/>
    </source>
</evidence>
<dbReference type="Gene3D" id="3.30.200.20">
    <property type="entry name" value="Phosphorylase Kinase, domain 1"/>
    <property type="match status" value="1"/>
</dbReference>
<keyword evidence="3" id="KW-0808">Transferase</keyword>
<evidence type="ECO:0000256" key="3">
    <source>
        <dbReference type="ARBA" id="ARBA00022679"/>
    </source>
</evidence>
<keyword evidence="10" id="KW-1133">Transmembrane helix</keyword>
<dbReference type="GO" id="GO:0005524">
    <property type="term" value="F:ATP binding"/>
    <property type="evidence" value="ECO:0007669"/>
    <property type="project" value="UniProtKB-KW"/>
</dbReference>
<feature type="compositionally biased region" description="Low complexity" evidence="9">
    <location>
        <begin position="365"/>
        <end position="382"/>
    </location>
</feature>
<evidence type="ECO:0000256" key="10">
    <source>
        <dbReference type="SAM" id="Phobius"/>
    </source>
</evidence>
<dbReference type="SUPFAM" id="SSF56112">
    <property type="entry name" value="Protein kinase-like (PK-like)"/>
    <property type="match status" value="1"/>
</dbReference>
<dbReference type="Gene3D" id="1.10.510.10">
    <property type="entry name" value="Transferase(Phosphotransferase) domain 1"/>
    <property type="match status" value="1"/>
</dbReference>
<sequence length="459" mass="48983">MRPTGPGPLSGRTVEGRYLLGDLIARGGMGTVYRGRDLRLGRPVAVKVLKESVAADPRRTDRFAAEARAAAAVADPHVVAVWDQGVDETGPEPLAFLVMELVDGATLRDLIKRRSPMTVREMLRVAVPMTAGVAAAHRCGLVHRDIKPENVLTSPTGSVKVADFGLTRPVQEDSATLTLIGSANYIAPEVVRRESSGPPADLYSLGVILYEMLTGVPPFRGPSPYAVSMAHVDEPFPVLQRRFPGVDPEVADIVVWCCEKDPEHRPQRAADLLGELEHLRESLTPAALDLAPPGHRPETEDLFSVLRTDSHTDPTGLRAVPAEQDDPDAAPPPRTQPTRLLPPDTDLDELHRTDRSPTALTRHLQAAPAQAAVPAEGPPAAGQDRVIRDAEAPRDPRSPRVVLGRGGPYRGWILLLIFLLVACAVGYLGWLLGLQLIGSGYGTGAAAALLGGRAGPPAG</sequence>
<proteinExistence type="predicted"/>
<name>A0A7T3CID0_9MICC</name>
<keyword evidence="4" id="KW-0547">Nucleotide-binding</keyword>
<accession>A0A7T3CID0</accession>
<comment type="catalytic activity">
    <reaction evidence="8">
        <text>L-seryl-[protein] + ATP = O-phospho-L-seryl-[protein] + ADP + H(+)</text>
        <dbReference type="Rhea" id="RHEA:17989"/>
        <dbReference type="Rhea" id="RHEA-COMP:9863"/>
        <dbReference type="Rhea" id="RHEA-COMP:11604"/>
        <dbReference type="ChEBI" id="CHEBI:15378"/>
        <dbReference type="ChEBI" id="CHEBI:29999"/>
        <dbReference type="ChEBI" id="CHEBI:30616"/>
        <dbReference type="ChEBI" id="CHEBI:83421"/>
        <dbReference type="ChEBI" id="CHEBI:456216"/>
        <dbReference type="EC" id="2.7.11.1"/>
    </reaction>
</comment>
<dbReference type="Proteomes" id="UP000594975">
    <property type="component" value="Chromosome"/>
</dbReference>
<dbReference type="AlphaFoldDB" id="A0A7T3CID0"/>
<dbReference type="PANTHER" id="PTHR43289:SF6">
    <property type="entry name" value="SERINE_THREONINE-PROTEIN KINASE NEKL-3"/>
    <property type="match status" value="1"/>
</dbReference>
<dbReference type="InterPro" id="IPR008271">
    <property type="entry name" value="Ser/Thr_kinase_AS"/>
</dbReference>
<evidence type="ECO:0000313" key="13">
    <source>
        <dbReference type="Proteomes" id="UP000594975"/>
    </source>
</evidence>
<keyword evidence="6" id="KW-0067">ATP-binding</keyword>
<dbReference type="SMART" id="SM00220">
    <property type="entry name" value="S_TKc"/>
    <property type="match status" value="1"/>
</dbReference>
<keyword evidence="2 12" id="KW-0723">Serine/threonine-protein kinase</keyword>
<dbReference type="EC" id="2.7.11.1" evidence="1"/>
<dbReference type="PROSITE" id="PS50011">
    <property type="entry name" value="PROTEIN_KINASE_DOM"/>
    <property type="match status" value="1"/>
</dbReference>
<dbReference type="InterPro" id="IPR000719">
    <property type="entry name" value="Prot_kinase_dom"/>
</dbReference>
<reference evidence="12 13" key="1">
    <citation type="submission" date="2020-12" db="EMBL/GenBank/DDBJ databases">
        <title>FDA dAtabase for Regulatory Grade micrObial Sequences (FDA-ARGOS): Supporting development and validation of Infectious Disease Dx tests.</title>
        <authorList>
            <person name="Sproer C."/>
            <person name="Gronow S."/>
            <person name="Severitt S."/>
            <person name="Schroder I."/>
            <person name="Tallon L."/>
            <person name="Sadzewicz L."/>
            <person name="Zhao X."/>
            <person name="Boylan J."/>
            <person name="Ott S."/>
            <person name="Bowen H."/>
            <person name="Vavikolanu K."/>
            <person name="Mehta A."/>
            <person name="Aluvathingal J."/>
            <person name="Nadendla S."/>
            <person name="Lowell S."/>
            <person name="Myers T."/>
            <person name="Yan Y."/>
            <person name="Sichtig H."/>
        </authorList>
    </citation>
    <scope>NUCLEOTIDE SEQUENCE [LARGE SCALE GENOMIC DNA]</scope>
    <source>
        <strain evidence="12 13">FDAARGOS_864</strain>
    </source>
</reference>
<feature type="region of interest" description="Disordered" evidence="9">
    <location>
        <begin position="309"/>
        <end position="382"/>
    </location>
</feature>
<dbReference type="KEGG" id="rkr:I6G21_07890"/>
<evidence type="ECO:0000259" key="11">
    <source>
        <dbReference type="PROSITE" id="PS50011"/>
    </source>
</evidence>
<dbReference type="CDD" id="cd14014">
    <property type="entry name" value="STKc_PknB_like"/>
    <property type="match status" value="1"/>
</dbReference>
<protein>
    <recommendedName>
        <fullName evidence="1">non-specific serine/threonine protein kinase</fullName>
        <ecNumber evidence="1">2.7.11.1</ecNumber>
    </recommendedName>
</protein>
<dbReference type="EMBL" id="CP065738">
    <property type="protein sequence ID" value="QPT53193.1"/>
    <property type="molecule type" value="Genomic_DNA"/>
</dbReference>
<evidence type="ECO:0000256" key="8">
    <source>
        <dbReference type="ARBA" id="ARBA00048679"/>
    </source>
</evidence>
<organism evidence="12 13">
    <name type="scientific">Rothia kristinae</name>
    <dbReference type="NCBI Taxonomy" id="37923"/>
    <lineage>
        <taxon>Bacteria</taxon>
        <taxon>Bacillati</taxon>
        <taxon>Actinomycetota</taxon>
        <taxon>Actinomycetes</taxon>
        <taxon>Micrococcales</taxon>
        <taxon>Micrococcaceae</taxon>
        <taxon>Rothia</taxon>
    </lineage>
</organism>
<feature type="domain" description="Protein kinase" evidence="11">
    <location>
        <begin position="18"/>
        <end position="279"/>
    </location>
</feature>
<dbReference type="Pfam" id="PF00069">
    <property type="entry name" value="Pkinase"/>
    <property type="match status" value="1"/>
</dbReference>
<comment type="catalytic activity">
    <reaction evidence="7">
        <text>L-threonyl-[protein] + ATP = O-phospho-L-threonyl-[protein] + ADP + H(+)</text>
        <dbReference type="Rhea" id="RHEA:46608"/>
        <dbReference type="Rhea" id="RHEA-COMP:11060"/>
        <dbReference type="Rhea" id="RHEA-COMP:11605"/>
        <dbReference type="ChEBI" id="CHEBI:15378"/>
        <dbReference type="ChEBI" id="CHEBI:30013"/>
        <dbReference type="ChEBI" id="CHEBI:30616"/>
        <dbReference type="ChEBI" id="CHEBI:61977"/>
        <dbReference type="ChEBI" id="CHEBI:456216"/>
        <dbReference type="EC" id="2.7.11.1"/>
    </reaction>
</comment>
<gene>
    <name evidence="12" type="ORF">I6G21_07890</name>
</gene>